<protein>
    <submittedName>
        <fullName evidence="2">TIGR03086 family protein</fullName>
    </submittedName>
</protein>
<accession>A0A1Q9LTX8</accession>
<dbReference type="OrthoDB" id="5185819at2"/>
<dbReference type="AlphaFoldDB" id="A0A1Q9LTX8"/>
<evidence type="ECO:0000313" key="3">
    <source>
        <dbReference type="Proteomes" id="UP000186040"/>
    </source>
</evidence>
<feature type="domain" description="Mycothiol-dependent maleylpyruvate isomerase metal-binding" evidence="1">
    <location>
        <begin position="8"/>
        <end position="129"/>
    </location>
</feature>
<reference evidence="2 3" key="1">
    <citation type="submission" date="2016-10" db="EMBL/GenBank/DDBJ databases">
        <title>The Draft Genome Sequence of Actinokineospora bangkokensis 44EHWT reveals the biosynthetic pathway of antifungal compounds Thailandins with unusual extender unit butylmalonyl-CoA.</title>
        <authorList>
            <person name="Greule A."/>
            <person name="Intra B."/>
            <person name="Flemming S."/>
            <person name="Rommel M.G."/>
            <person name="Panbangred W."/>
            <person name="Bechthold A."/>
        </authorList>
    </citation>
    <scope>NUCLEOTIDE SEQUENCE [LARGE SCALE GENOMIC DNA]</scope>
    <source>
        <strain evidence="2 3">44EHW</strain>
    </source>
</reference>
<name>A0A1Q9LTX8_9PSEU</name>
<dbReference type="Proteomes" id="UP000186040">
    <property type="component" value="Unassembled WGS sequence"/>
</dbReference>
<dbReference type="Pfam" id="PF11716">
    <property type="entry name" value="MDMPI_N"/>
    <property type="match status" value="1"/>
</dbReference>
<dbReference type="SUPFAM" id="SSF109854">
    <property type="entry name" value="DinB/YfiT-like putative metalloenzymes"/>
    <property type="match status" value="1"/>
</dbReference>
<sequence length="192" mass="20780">MQNPKLVATATDSLLIVLDRVTPADLDRPTPCEGWSVRDLLNHLTHWNAVVSPRSARKLPRPDTEVEQEYLTRPDWQDHLRSGLRDAAEAWSEPQAWQGETTMTRGPIPAAQVGSMAFGELVAHGWDLARAIDAPFPVTPEVVDAFTAYVAGMAPMAREHGVFGAEVPVGEGATALDRALAAAGRDPGWRAG</sequence>
<dbReference type="NCBIfam" id="TIGR03083">
    <property type="entry name" value="maleylpyruvate isomerase family mycothiol-dependent enzyme"/>
    <property type="match status" value="1"/>
</dbReference>
<dbReference type="NCBIfam" id="TIGR03086">
    <property type="entry name" value="TIGR03086 family metal-binding protein"/>
    <property type="match status" value="1"/>
</dbReference>
<comment type="caution">
    <text evidence="2">The sequence shown here is derived from an EMBL/GenBank/DDBJ whole genome shotgun (WGS) entry which is preliminary data.</text>
</comment>
<evidence type="ECO:0000259" key="1">
    <source>
        <dbReference type="Pfam" id="PF11716"/>
    </source>
</evidence>
<dbReference type="STRING" id="1193682.BJP25_06870"/>
<keyword evidence="3" id="KW-1185">Reference proteome</keyword>
<dbReference type="InterPro" id="IPR017520">
    <property type="entry name" value="CHP03086"/>
</dbReference>
<dbReference type="Gene3D" id="1.20.120.450">
    <property type="entry name" value="dinb family like domain"/>
    <property type="match status" value="1"/>
</dbReference>
<dbReference type="GO" id="GO:0046872">
    <property type="term" value="F:metal ion binding"/>
    <property type="evidence" value="ECO:0007669"/>
    <property type="project" value="InterPro"/>
</dbReference>
<dbReference type="RefSeq" id="WP_075972900.1">
    <property type="nucleotide sequence ID" value="NZ_MKQR01000002.1"/>
</dbReference>
<dbReference type="InterPro" id="IPR034660">
    <property type="entry name" value="DinB/YfiT-like"/>
</dbReference>
<proteinExistence type="predicted"/>
<gene>
    <name evidence="2" type="ORF">BJP25_06870</name>
</gene>
<evidence type="ECO:0000313" key="2">
    <source>
        <dbReference type="EMBL" id="OLR95459.1"/>
    </source>
</evidence>
<organism evidence="2 3">
    <name type="scientific">Actinokineospora bangkokensis</name>
    <dbReference type="NCBI Taxonomy" id="1193682"/>
    <lineage>
        <taxon>Bacteria</taxon>
        <taxon>Bacillati</taxon>
        <taxon>Actinomycetota</taxon>
        <taxon>Actinomycetes</taxon>
        <taxon>Pseudonocardiales</taxon>
        <taxon>Pseudonocardiaceae</taxon>
        <taxon>Actinokineospora</taxon>
    </lineage>
</organism>
<dbReference type="InterPro" id="IPR024344">
    <property type="entry name" value="MDMPI_metal-binding"/>
</dbReference>
<dbReference type="EMBL" id="MKQR01000002">
    <property type="protein sequence ID" value="OLR95459.1"/>
    <property type="molecule type" value="Genomic_DNA"/>
</dbReference>
<dbReference type="InterPro" id="IPR017517">
    <property type="entry name" value="Maleyloyr_isom"/>
</dbReference>